<gene>
    <name evidence="2" type="ORF">NCTC12410_00779</name>
</gene>
<sequence length="200" mass="23169">MKTPITRSFNKVDTDLFVRNLIFSILYISVILGFFNYLLWPTIIAFKSQYILERKEKIIYNEIKKGYDNSAQRLQDFITNNRPIFAKLSNQNALEEVKSLIASYLTIKSIKQVQSSTQEDNQTINTTYAFTTQTKNVANMWQLMEKLSTLNASVVINPPVQINRASLQADVYDISFSLEIVYNTYQIPTHTQKLLEHLPN</sequence>
<dbReference type="Proteomes" id="UP000254841">
    <property type="component" value="Unassembled WGS sequence"/>
</dbReference>
<keyword evidence="1" id="KW-0812">Transmembrane</keyword>
<dbReference type="OrthoDB" id="5329021at2"/>
<keyword evidence="1" id="KW-1133">Transmembrane helix</keyword>
<name>A0A377J3A7_9HELI</name>
<dbReference type="EMBL" id="UGHV01000001">
    <property type="protein sequence ID" value="STO96961.1"/>
    <property type="molecule type" value="Genomic_DNA"/>
</dbReference>
<reference evidence="2 3" key="1">
    <citation type="submission" date="2018-06" db="EMBL/GenBank/DDBJ databases">
        <authorList>
            <consortium name="Pathogen Informatics"/>
            <person name="Doyle S."/>
        </authorList>
    </citation>
    <scope>NUCLEOTIDE SEQUENCE [LARGE SCALE GENOMIC DNA]</scope>
    <source>
        <strain evidence="2 3">NCTC12410</strain>
    </source>
</reference>
<accession>A0A377J3A7</accession>
<protein>
    <submittedName>
        <fullName evidence="2">Uncharacterized protein</fullName>
    </submittedName>
</protein>
<dbReference type="RefSeq" id="WP_115011248.1">
    <property type="nucleotide sequence ID" value="NZ_UGHV01000001.1"/>
</dbReference>
<evidence type="ECO:0000313" key="2">
    <source>
        <dbReference type="EMBL" id="STO96961.1"/>
    </source>
</evidence>
<organism evidence="2 3">
    <name type="scientific">Helicobacter canis</name>
    <dbReference type="NCBI Taxonomy" id="29419"/>
    <lineage>
        <taxon>Bacteria</taxon>
        <taxon>Pseudomonadati</taxon>
        <taxon>Campylobacterota</taxon>
        <taxon>Epsilonproteobacteria</taxon>
        <taxon>Campylobacterales</taxon>
        <taxon>Helicobacteraceae</taxon>
        <taxon>Helicobacter</taxon>
    </lineage>
</organism>
<evidence type="ECO:0000256" key="1">
    <source>
        <dbReference type="SAM" id="Phobius"/>
    </source>
</evidence>
<dbReference type="AlphaFoldDB" id="A0A377J3A7"/>
<keyword evidence="1" id="KW-0472">Membrane</keyword>
<proteinExistence type="predicted"/>
<feature type="transmembrane region" description="Helical" evidence="1">
    <location>
        <begin position="21"/>
        <end position="40"/>
    </location>
</feature>
<evidence type="ECO:0000313" key="3">
    <source>
        <dbReference type="Proteomes" id="UP000254841"/>
    </source>
</evidence>